<keyword evidence="2" id="KW-1185">Reference proteome</keyword>
<reference evidence="1 2" key="1">
    <citation type="submission" date="2016-08" db="EMBL/GenBank/DDBJ databases">
        <title>Genomes of anaerobic fungi encode conserved fungal cellulosomes for biomass hydrolysis.</title>
        <authorList>
            <consortium name="DOE Joint Genome Institute"/>
            <person name="Haitjema C.H."/>
            <person name="Gilmore S.P."/>
            <person name="Henske J.K."/>
            <person name="Solomon K.V."/>
            <person name="De Groot R."/>
            <person name="Kuo A."/>
            <person name="Mondo S.J."/>
            <person name="Salamov A.A."/>
            <person name="Labutti K."/>
            <person name="Zhao Z."/>
            <person name="Chiniquy J."/>
            <person name="Barry K."/>
            <person name="Brewer H.M."/>
            <person name="Purvine S.O."/>
            <person name="Wright A.T."/>
            <person name="Boxma B."/>
            <person name="Van Alen T."/>
            <person name="Hackstein J.H."/>
            <person name="Baker S.E."/>
            <person name="Grigoriev I.V."/>
            <person name="O'Malley M.A."/>
        </authorList>
    </citation>
    <scope>NUCLEOTIDE SEQUENCE [LARGE SCALE GENOMIC DNA]</scope>
    <source>
        <strain evidence="2">finn</strain>
    </source>
</reference>
<comment type="caution">
    <text evidence="1">The sequence shown here is derived from an EMBL/GenBank/DDBJ whole genome shotgun (WGS) entry which is preliminary data.</text>
</comment>
<evidence type="ECO:0008006" key="3">
    <source>
        <dbReference type="Google" id="ProtNLM"/>
    </source>
</evidence>
<protein>
    <recommendedName>
        <fullName evidence="3">Ricin B lectin domain-containing protein</fullName>
    </recommendedName>
</protein>
<sequence length="134" mass="15304">MNFVVLVMRDVHLALLVIVVVHLKTQQYLISNLHSDTIILLMGDCNHSILTFESELLVLDATGKYIYAMNSQDPRMVDCNNADEQINHYIHFKIIDSKFICIKNSIDPEDRCLTANTKKSNSLKFKASKDECSK</sequence>
<organism evidence="1 2">
    <name type="scientific">Piromyces finnis</name>
    <dbReference type="NCBI Taxonomy" id="1754191"/>
    <lineage>
        <taxon>Eukaryota</taxon>
        <taxon>Fungi</taxon>
        <taxon>Fungi incertae sedis</taxon>
        <taxon>Chytridiomycota</taxon>
        <taxon>Chytridiomycota incertae sedis</taxon>
        <taxon>Neocallimastigomycetes</taxon>
        <taxon>Neocallimastigales</taxon>
        <taxon>Neocallimastigaceae</taxon>
        <taxon>Piromyces</taxon>
    </lineage>
</organism>
<evidence type="ECO:0000313" key="1">
    <source>
        <dbReference type="EMBL" id="ORX50290.1"/>
    </source>
</evidence>
<dbReference type="EMBL" id="MCFH01000021">
    <property type="protein sequence ID" value="ORX50290.1"/>
    <property type="molecule type" value="Genomic_DNA"/>
</dbReference>
<proteinExistence type="predicted"/>
<gene>
    <name evidence="1" type="ORF">BCR36DRAFT_449155</name>
</gene>
<dbReference type="AlphaFoldDB" id="A0A1Y1V9B3"/>
<accession>A0A1Y1V9B3</accession>
<evidence type="ECO:0000313" key="2">
    <source>
        <dbReference type="Proteomes" id="UP000193719"/>
    </source>
</evidence>
<dbReference type="OrthoDB" id="10505355at2759"/>
<reference evidence="1 2" key="2">
    <citation type="submission" date="2016-08" db="EMBL/GenBank/DDBJ databases">
        <title>Pervasive Adenine N6-methylation of Active Genes in Fungi.</title>
        <authorList>
            <consortium name="DOE Joint Genome Institute"/>
            <person name="Mondo S.J."/>
            <person name="Dannebaum R.O."/>
            <person name="Kuo R.C."/>
            <person name="Labutti K."/>
            <person name="Haridas S."/>
            <person name="Kuo A."/>
            <person name="Salamov A."/>
            <person name="Ahrendt S.R."/>
            <person name="Lipzen A."/>
            <person name="Sullivan W."/>
            <person name="Andreopoulos W.B."/>
            <person name="Clum A."/>
            <person name="Lindquist E."/>
            <person name="Daum C."/>
            <person name="Ramamoorthy G.K."/>
            <person name="Gryganskyi A."/>
            <person name="Culley D."/>
            <person name="Magnuson J.K."/>
            <person name="James T.Y."/>
            <person name="O'Malley M.A."/>
            <person name="Stajich J.E."/>
            <person name="Spatafora J.W."/>
            <person name="Visel A."/>
            <person name="Grigoriev I.V."/>
        </authorList>
    </citation>
    <scope>NUCLEOTIDE SEQUENCE [LARGE SCALE GENOMIC DNA]</scope>
    <source>
        <strain evidence="2">finn</strain>
    </source>
</reference>
<dbReference type="Proteomes" id="UP000193719">
    <property type="component" value="Unassembled WGS sequence"/>
</dbReference>
<name>A0A1Y1V9B3_9FUNG</name>